<evidence type="ECO:0000313" key="2">
    <source>
        <dbReference type="Proteomes" id="UP000005707"/>
    </source>
</evidence>
<sequence>MNEKEILEKFRDLVITREELENHGGEHLLKKMGEAVVVCNQHIINLLDGYIHGRVTITRILEWVNTIWFSDTFDYCDEGCDCIASIMNRLEELDEGFTLDNDAAKNLVSALKKNVEI</sequence>
<comment type="caution">
    <text evidence="1">The sequence shown here is derived from an EMBL/GenBank/DDBJ whole genome shotgun (WGS) entry which is preliminary data.</text>
</comment>
<dbReference type="InParanoid" id="U2E799"/>
<name>U2E799_9MOLU</name>
<proteinExistence type="predicted"/>
<protein>
    <submittedName>
        <fullName evidence="1">Uncharacterized protein</fullName>
    </submittedName>
</protein>
<evidence type="ECO:0000313" key="1">
    <source>
        <dbReference type="EMBL" id="ERJ11073.1"/>
    </source>
</evidence>
<dbReference type="Proteomes" id="UP000005707">
    <property type="component" value="Unassembled WGS sequence"/>
</dbReference>
<gene>
    <name evidence="1" type="ORF">HLPCO_002894</name>
</gene>
<dbReference type="OrthoDB" id="2086785at2"/>
<accession>U2E799</accession>
<dbReference type="eggNOG" id="ENOG5033BB1">
    <property type="taxonomic scope" value="Bacteria"/>
</dbReference>
<organism evidence="1 2">
    <name type="scientific">Haloplasma contractile SSD-17B</name>
    <dbReference type="NCBI Taxonomy" id="1033810"/>
    <lineage>
        <taxon>Bacteria</taxon>
        <taxon>Bacillati</taxon>
        <taxon>Mycoplasmatota</taxon>
        <taxon>Mollicutes</taxon>
        <taxon>Haloplasmatales</taxon>
        <taxon>Haloplasmataceae</taxon>
        <taxon>Haloplasma</taxon>
    </lineage>
</organism>
<dbReference type="AlphaFoldDB" id="U2E799"/>
<reference evidence="1 2" key="1">
    <citation type="journal article" date="2011" name="J. Bacteriol.">
        <title>Genome sequence of Haloplasma contractile, an unusual contractile bacterium from a deep-sea anoxic brine lake.</title>
        <authorList>
            <person name="Antunes A."/>
            <person name="Alam I."/>
            <person name="El Dorry H."/>
            <person name="Siam R."/>
            <person name="Robertson A."/>
            <person name="Bajic V.B."/>
            <person name="Stingl U."/>
        </authorList>
    </citation>
    <scope>NUCLEOTIDE SEQUENCE [LARGE SCALE GENOMIC DNA]</scope>
    <source>
        <strain evidence="1 2">SSD-17B</strain>
    </source>
</reference>
<keyword evidence="2" id="KW-1185">Reference proteome</keyword>
<dbReference type="RefSeq" id="WP_008824766.1">
    <property type="nucleotide sequence ID" value="NZ_AFNU02000017.1"/>
</dbReference>
<reference evidence="1 2" key="2">
    <citation type="journal article" date="2013" name="PLoS ONE">
        <title>INDIGO - INtegrated Data Warehouse of MIcrobial GenOmes with Examples from the Red Sea Extremophiles.</title>
        <authorList>
            <person name="Alam I."/>
            <person name="Antunes A."/>
            <person name="Kamau A.A."/>
            <person name="Ba Alawi W."/>
            <person name="Kalkatawi M."/>
            <person name="Stingl U."/>
            <person name="Bajic V.B."/>
        </authorList>
    </citation>
    <scope>NUCLEOTIDE SEQUENCE [LARGE SCALE GENOMIC DNA]</scope>
    <source>
        <strain evidence="1 2">SSD-17B</strain>
    </source>
</reference>
<dbReference type="EMBL" id="AFNU02000017">
    <property type="protein sequence ID" value="ERJ11073.1"/>
    <property type="molecule type" value="Genomic_DNA"/>
</dbReference>